<accession>U6LAG7</accession>
<gene>
    <name evidence="3" type="ORF">EBH_0011280</name>
</gene>
<dbReference type="OrthoDB" id="348101at2759"/>
<organism evidence="3 4">
    <name type="scientific">Eimeria brunetti</name>
    <dbReference type="NCBI Taxonomy" id="51314"/>
    <lineage>
        <taxon>Eukaryota</taxon>
        <taxon>Sar</taxon>
        <taxon>Alveolata</taxon>
        <taxon>Apicomplexa</taxon>
        <taxon>Conoidasida</taxon>
        <taxon>Coccidia</taxon>
        <taxon>Eucoccidiorida</taxon>
        <taxon>Eimeriorina</taxon>
        <taxon>Eimeriidae</taxon>
        <taxon>Eimeria</taxon>
    </lineage>
</organism>
<reference evidence="3" key="2">
    <citation type="submission" date="2013-10" db="EMBL/GenBank/DDBJ databases">
        <authorList>
            <person name="Aslett M."/>
        </authorList>
    </citation>
    <scope>NUCLEOTIDE SEQUENCE [LARGE SCALE GENOMIC DNA]</scope>
    <source>
        <strain evidence="3">Houghton</strain>
    </source>
</reference>
<dbReference type="EMBL" id="HG710323">
    <property type="protein sequence ID" value="CDJ46213.1"/>
    <property type="molecule type" value="Genomic_DNA"/>
</dbReference>
<dbReference type="Proteomes" id="UP000030750">
    <property type="component" value="Unassembled WGS sequence"/>
</dbReference>
<reference evidence="3" key="1">
    <citation type="submission" date="2013-10" db="EMBL/GenBank/DDBJ databases">
        <title>Genomic analysis of the causative agents of coccidiosis in chickens.</title>
        <authorList>
            <person name="Reid A.J."/>
            <person name="Blake D."/>
            <person name="Billington K."/>
            <person name="Browne H."/>
            <person name="Dunn M."/>
            <person name="Hung S."/>
            <person name="Kawahara F."/>
            <person name="Miranda-Saavedra D."/>
            <person name="Mourier T."/>
            <person name="Nagra H."/>
            <person name="Otto T.D."/>
            <person name="Rawlings N."/>
            <person name="Sanchez A."/>
            <person name="Sanders M."/>
            <person name="Subramaniam C."/>
            <person name="Tay Y."/>
            <person name="Dear P."/>
            <person name="Doerig C."/>
            <person name="Gruber A."/>
            <person name="Parkinson J."/>
            <person name="Shirley M."/>
            <person name="Wan K.L."/>
            <person name="Berriman M."/>
            <person name="Tomley F."/>
            <person name="Pain A."/>
        </authorList>
    </citation>
    <scope>NUCLEOTIDE SEQUENCE [LARGE SCALE GENOMIC DNA]</scope>
    <source>
        <strain evidence="3">Houghton</strain>
    </source>
</reference>
<feature type="coiled-coil region" evidence="1">
    <location>
        <begin position="358"/>
        <end position="387"/>
    </location>
</feature>
<keyword evidence="1" id="KW-0175">Coiled coil</keyword>
<evidence type="ECO:0000313" key="4">
    <source>
        <dbReference type="Proteomes" id="UP000030750"/>
    </source>
</evidence>
<evidence type="ECO:0000256" key="2">
    <source>
        <dbReference type="SAM" id="MobiDB-lite"/>
    </source>
</evidence>
<dbReference type="VEuPathDB" id="ToxoDB:EBH_0011280"/>
<dbReference type="AlphaFoldDB" id="U6LAG7"/>
<keyword evidence="4" id="KW-1185">Reference proteome</keyword>
<sequence length="431" mass="45873">MSRKMPLAGSTDVSKVRGFTRGFTGSSACFPGGYDEVAESSETQVTPEPTSQQQEVAALEIIPPAICNQEDSLPLVCEPAAPEQLHPAAVLPEGEGFEPGTTTHVSEQDVCETVIHEPTLFTSREPLPMVQEEEVVKARTVLSAVPKKSFAVIVKQLLAFGIFSPTAAAALGEAIASIVEVEARSTGTAACGDPPASFARGPSAAAVAKILRQNISRCHPMCHTVRSILKSRPTADSSSSSSSEDDESSLPAYRTLSVQRRSCMRRRKYFRFFRLAKPRVYWAPNAHEAVYVEYIAPVASLSPPETVEVRAPSVDEPYNQFKLASKEAAAARAAAAAKAAAEGDPERQAAAHAAAVVAAALAREAAQEAAEAAVAEAKATAEQEARALALLRKVAAVLADAEGRTLQAKARAGLLSKEEFLRWQRRGEENL</sequence>
<proteinExistence type="predicted"/>
<evidence type="ECO:0000313" key="3">
    <source>
        <dbReference type="EMBL" id="CDJ46213.1"/>
    </source>
</evidence>
<feature type="region of interest" description="Disordered" evidence="2">
    <location>
        <begin position="230"/>
        <end position="250"/>
    </location>
</feature>
<evidence type="ECO:0000256" key="1">
    <source>
        <dbReference type="SAM" id="Coils"/>
    </source>
</evidence>
<protein>
    <submittedName>
        <fullName evidence="3">Uncharacterized protein</fullName>
    </submittedName>
</protein>
<name>U6LAG7_9EIME</name>